<evidence type="ECO:0000313" key="7">
    <source>
        <dbReference type="Proteomes" id="UP001202961"/>
    </source>
</evidence>
<keyword evidence="1" id="KW-0805">Transcription regulation</keyword>
<dbReference type="Gene3D" id="1.10.10.10">
    <property type="entry name" value="Winged helix-like DNA-binding domain superfamily/Winged helix DNA-binding domain"/>
    <property type="match status" value="1"/>
</dbReference>
<dbReference type="InterPro" id="IPR036388">
    <property type="entry name" value="WH-like_DNA-bd_sf"/>
</dbReference>
<dbReference type="Pfam" id="PF08281">
    <property type="entry name" value="Sigma70_r4_2"/>
    <property type="match status" value="1"/>
</dbReference>
<dbReference type="InterPro" id="IPR014284">
    <property type="entry name" value="RNA_pol_sigma-70_dom"/>
</dbReference>
<evidence type="ECO:0000259" key="5">
    <source>
        <dbReference type="Pfam" id="PF08281"/>
    </source>
</evidence>
<gene>
    <name evidence="6" type="ORF">NB063_17125</name>
</gene>
<dbReference type="Proteomes" id="UP001202961">
    <property type="component" value="Unassembled WGS sequence"/>
</dbReference>
<keyword evidence="7" id="KW-1185">Reference proteome</keyword>
<dbReference type="InterPro" id="IPR013324">
    <property type="entry name" value="RNA_pol_sigma_r3/r4-like"/>
</dbReference>
<sequence length="189" mass="21361">MSKENTFWAEQYREYLRLLGTTQLSPELLGKLDLSGVIQVTMLDACESDATEITTEKDQRVWLRRVFLNNLLDELRKLRARKRDVGRERSLDASINESASRLNAILANDGSTPSVKAGRVEQAEFLLQAIAALPPLQRQAIELHHLQEMPLEEISRIMNRPKGAVAALIYRGMKTLKASKVLLDYDSLA</sequence>
<evidence type="ECO:0000256" key="3">
    <source>
        <dbReference type="ARBA" id="ARBA00023125"/>
    </source>
</evidence>
<keyword evidence="3" id="KW-0238">DNA-binding</keyword>
<feature type="domain" description="RNA polymerase sigma factor 70 region 4 type 2" evidence="5">
    <location>
        <begin position="126"/>
        <end position="176"/>
    </location>
</feature>
<dbReference type="RefSeq" id="WP_250929968.1">
    <property type="nucleotide sequence ID" value="NZ_JAMQBK010000044.1"/>
</dbReference>
<dbReference type="InterPro" id="IPR039425">
    <property type="entry name" value="RNA_pol_sigma-70-like"/>
</dbReference>
<dbReference type="NCBIfam" id="TIGR02937">
    <property type="entry name" value="sigma70-ECF"/>
    <property type="match status" value="1"/>
</dbReference>
<accession>A0ABT0U6A3</accession>
<reference evidence="6 7" key="1">
    <citation type="journal article" date="2022" name="Syst. Appl. Microbiol.">
        <title>Rhodopirellula aestuarii sp. nov., a novel member of the genus Rhodopirellula isolated from brackish sediments collected in the Tagus River estuary, Portugal.</title>
        <authorList>
            <person name="Vitorino I.R."/>
            <person name="Klimek D."/>
            <person name="Calusinska M."/>
            <person name="Lobo-da-Cunha A."/>
            <person name="Vasconcelos V."/>
            <person name="Lage O.M."/>
        </authorList>
    </citation>
    <scope>NUCLEOTIDE SEQUENCE [LARGE SCALE GENOMIC DNA]</scope>
    <source>
        <strain evidence="6 7">ICT_H3.1</strain>
    </source>
</reference>
<dbReference type="PANTHER" id="PTHR43133">
    <property type="entry name" value="RNA POLYMERASE ECF-TYPE SIGMA FACTO"/>
    <property type="match status" value="1"/>
</dbReference>
<organism evidence="6 7">
    <name type="scientific">Aporhodopirellula aestuarii</name>
    <dbReference type="NCBI Taxonomy" id="2950107"/>
    <lineage>
        <taxon>Bacteria</taxon>
        <taxon>Pseudomonadati</taxon>
        <taxon>Planctomycetota</taxon>
        <taxon>Planctomycetia</taxon>
        <taxon>Pirellulales</taxon>
        <taxon>Pirellulaceae</taxon>
        <taxon>Aporhodopirellula</taxon>
    </lineage>
</organism>
<keyword evidence="4" id="KW-0804">Transcription</keyword>
<evidence type="ECO:0000256" key="1">
    <source>
        <dbReference type="ARBA" id="ARBA00023015"/>
    </source>
</evidence>
<dbReference type="InterPro" id="IPR013249">
    <property type="entry name" value="RNA_pol_sigma70_r4_t2"/>
</dbReference>
<protein>
    <submittedName>
        <fullName evidence="6">Sigma-70 family RNA polymerase sigma factor</fullName>
    </submittedName>
</protein>
<comment type="caution">
    <text evidence="6">The sequence shown here is derived from an EMBL/GenBank/DDBJ whole genome shotgun (WGS) entry which is preliminary data.</text>
</comment>
<dbReference type="CDD" id="cd06171">
    <property type="entry name" value="Sigma70_r4"/>
    <property type="match status" value="1"/>
</dbReference>
<evidence type="ECO:0000256" key="2">
    <source>
        <dbReference type="ARBA" id="ARBA00023082"/>
    </source>
</evidence>
<name>A0ABT0U6A3_9BACT</name>
<dbReference type="EMBL" id="JAMQBK010000044">
    <property type="protein sequence ID" value="MCM2372332.1"/>
    <property type="molecule type" value="Genomic_DNA"/>
</dbReference>
<evidence type="ECO:0000256" key="4">
    <source>
        <dbReference type="ARBA" id="ARBA00023163"/>
    </source>
</evidence>
<keyword evidence="2" id="KW-0731">Sigma factor</keyword>
<dbReference type="PANTHER" id="PTHR43133:SF8">
    <property type="entry name" value="RNA POLYMERASE SIGMA FACTOR HI_1459-RELATED"/>
    <property type="match status" value="1"/>
</dbReference>
<evidence type="ECO:0000313" key="6">
    <source>
        <dbReference type="EMBL" id="MCM2372332.1"/>
    </source>
</evidence>
<proteinExistence type="predicted"/>
<dbReference type="SUPFAM" id="SSF88659">
    <property type="entry name" value="Sigma3 and sigma4 domains of RNA polymerase sigma factors"/>
    <property type="match status" value="1"/>
</dbReference>